<gene>
    <name evidence="4" type="ORF">IC617_06945</name>
</gene>
<keyword evidence="1" id="KW-1133">Transmembrane helix</keyword>
<keyword evidence="5" id="KW-1185">Reference proteome</keyword>
<dbReference type="PROSITE" id="PS51832">
    <property type="entry name" value="HD_GYP"/>
    <property type="match status" value="1"/>
</dbReference>
<dbReference type="InterPro" id="IPR037522">
    <property type="entry name" value="HD_GYP_dom"/>
</dbReference>
<dbReference type="SUPFAM" id="SSF109604">
    <property type="entry name" value="HD-domain/PDEase-like"/>
    <property type="match status" value="1"/>
</dbReference>
<comment type="caution">
    <text evidence="4">The sequence shown here is derived from an EMBL/GenBank/DDBJ whole genome shotgun (WGS) entry which is preliminary data.</text>
</comment>
<protein>
    <submittedName>
        <fullName evidence="4">HD domain-containing protein</fullName>
    </submittedName>
</protein>
<dbReference type="RefSeq" id="WP_191144264.1">
    <property type="nucleotide sequence ID" value="NZ_JACXAF010000007.1"/>
</dbReference>
<dbReference type="InterPro" id="IPR052020">
    <property type="entry name" value="Cyclic_di-GMP/3'3'-cGAMP_PDE"/>
</dbReference>
<dbReference type="PANTHER" id="PTHR45228:SF1">
    <property type="entry name" value="CYCLIC DI-GMP PHOSPHODIESTERASE TM_0186"/>
    <property type="match status" value="1"/>
</dbReference>
<keyword evidence="2" id="KW-0732">Signal</keyword>
<dbReference type="Proteomes" id="UP000638014">
    <property type="component" value="Unassembled WGS sequence"/>
</dbReference>
<organism evidence="4 5">
    <name type="scientific">Neiella litorisoli</name>
    <dbReference type="NCBI Taxonomy" id="2771431"/>
    <lineage>
        <taxon>Bacteria</taxon>
        <taxon>Pseudomonadati</taxon>
        <taxon>Pseudomonadota</taxon>
        <taxon>Gammaproteobacteria</taxon>
        <taxon>Alteromonadales</taxon>
        <taxon>Echinimonadaceae</taxon>
        <taxon>Neiella</taxon>
    </lineage>
</organism>
<feature type="signal peptide" evidence="2">
    <location>
        <begin position="1"/>
        <end position="25"/>
    </location>
</feature>
<accession>A0A8J6ULK9</accession>
<keyword evidence="1" id="KW-0472">Membrane</keyword>
<dbReference type="EMBL" id="JACXAF010000007">
    <property type="protein sequence ID" value="MBD1389160.1"/>
    <property type="molecule type" value="Genomic_DNA"/>
</dbReference>
<dbReference type="InterPro" id="IPR003607">
    <property type="entry name" value="HD/PDEase_dom"/>
</dbReference>
<dbReference type="PANTHER" id="PTHR45228">
    <property type="entry name" value="CYCLIC DI-GMP PHOSPHODIESTERASE TM_0186-RELATED"/>
    <property type="match status" value="1"/>
</dbReference>
<sequence>MTGRHCIQYGFLLLLAMLLSMPSSADDEAFHILVLHSYSTDFQWTNEIHQGITETITTQSPQSRIRVEFMDTKNIFHPDYLAHLAELYTYKYADHKPDAIILSDNNAMAFYNRYGATLFPQAKVVAGGINGALPPPLQSPVHSVIAELVDHKQTLSFALQLRPQAQRIYVIADSSTTGIAIRQEVEQIAEQFDDSVEFVYLNGLTLAQLRAETSRFSRHDIVYLLPYFRAADGSSYHQNEVGMAIAESSKTPVFVSWAFQMAPGVVGGRVMSAQNIGHQAATSVLRLLRAEFVESFQTNLALDESLFDYQALRRHHIPFSDLPSGARIVNRPQNFWDEHKKVMIPGLLVIAVLLLILVLLLLNLKKQRALNTNNRQLMELDREVIDTQRELLTILGEVIEVRSHETRNHVTRVAKVSYFLGTKLGLSEETLKMLEAASPMHDVGKIGIPENILNKPGQLTDDEYQIMRTHAQIGHNILHNSDRELLQMACVIAHQHHEYWDGSGYPQGLKGEQIHLFARITTLADIYDAISSDRCYKDAWPEEDVLHYILEQRGKIFDPKLVDIFMANIDDIRSLRNQYV</sequence>
<dbReference type="Gene3D" id="3.40.50.2300">
    <property type="match status" value="1"/>
</dbReference>
<dbReference type="GO" id="GO:0008081">
    <property type="term" value="F:phosphoric diester hydrolase activity"/>
    <property type="evidence" value="ECO:0007669"/>
    <property type="project" value="UniProtKB-ARBA"/>
</dbReference>
<dbReference type="CDD" id="cd00077">
    <property type="entry name" value="HDc"/>
    <property type="match status" value="1"/>
</dbReference>
<dbReference type="Gene3D" id="1.10.3210.10">
    <property type="entry name" value="Hypothetical protein af1432"/>
    <property type="match status" value="1"/>
</dbReference>
<evidence type="ECO:0000313" key="4">
    <source>
        <dbReference type="EMBL" id="MBD1389160.1"/>
    </source>
</evidence>
<dbReference type="SMART" id="SM00471">
    <property type="entry name" value="HDc"/>
    <property type="match status" value="1"/>
</dbReference>
<evidence type="ECO:0000313" key="5">
    <source>
        <dbReference type="Proteomes" id="UP000638014"/>
    </source>
</evidence>
<reference evidence="4" key="1">
    <citation type="submission" date="2020-09" db="EMBL/GenBank/DDBJ databases">
        <title>A novel bacterium of genus Neiella, isolated from South China Sea.</title>
        <authorList>
            <person name="Huang H."/>
            <person name="Mo K."/>
            <person name="Hu Y."/>
        </authorList>
    </citation>
    <scope>NUCLEOTIDE SEQUENCE</scope>
    <source>
        <strain evidence="4">HB171785</strain>
    </source>
</reference>
<dbReference type="Pfam" id="PF13487">
    <property type="entry name" value="HD_5"/>
    <property type="match status" value="1"/>
</dbReference>
<feature type="transmembrane region" description="Helical" evidence="1">
    <location>
        <begin position="342"/>
        <end position="362"/>
    </location>
</feature>
<name>A0A8J6ULK9_9GAMM</name>
<evidence type="ECO:0000256" key="1">
    <source>
        <dbReference type="SAM" id="Phobius"/>
    </source>
</evidence>
<evidence type="ECO:0000259" key="3">
    <source>
        <dbReference type="PROSITE" id="PS51832"/>
    </source>
</evidence>
<keyword evidence="1" id="KW-0812">Transmembrane</keyword>
<feature type="domain" description="HD-GYP" evidence="3">
    <location>
        <begin position="384"/>
        <end position="580"/>
    </location>
</feature>
<feature type="chain" id="PRO_5035249959" evidence="2">
    <location>
        <begin position="26"/>
        <end position="580"/>
    </location>
</feature>
<dbReference type="AlphaFoldDB" id="A0A8J6ULK9"/>
<proteinExistence type="predicted"/>
<evidence type="ECO:0000256" key="2">
    <source>
        <dbReference type="SAM" id="SignalP"/>
    </source>
</evidence>